<dbReference type="Pfam" id="PF07715">
    <property type="entry name" value="Plug"/>
    <property type="match status" value="1"/>
</dbReference>
<evidence type="ECO:0000256" key="2">
    <source>
        <dbReference type="ARBA" id="ARBA00022448"/>
    </source>
</evidence>
<dbReference type="InterPro" id="IPR023996">
    <property type="entry name" value="TonB-dep_OMP_SusC/RagA"/>
</dbReference>
<accession>A0A380CQ18</accession>
<dbReference type="Pfam" id="PF00593">
    <property type="entry name" value="TonB_dep_Rec_b-barrel"/>
    <property type="match status" value="1"/>
</dbReference>
<evidence type="ECO:0000256" key="3">
    <source>
        <dbReference type="ARBA" id="ARBA00022452"/>
    </source>
</evidence>
<evidence type="ECO:0000313" key="12">
    <source>
        <dbReference type="EMBL" id="SUJ26288.1"/>
    </source>
</evidence>
<dbReference type="InterPro" id="IPR036942">
    <property type="entry name" value="Beta-barrel_TonB_sf"/>
</dbReference>
<evidence type="ECO:0000259" key="11">
    <source>
        <dbReference type="Pfam" id="PF07715"/>
    </source>
</evidence>
<dbReference type="InterPro" id="IPR039426">
    <property type="entry name" value="TonB-dep_rcpt-like"/>
</dbReference>
<evidence type="ECO:0000256" key="1">
    <source>
        <dbReference type="ARBA" id="ARBA00004571"/>
    </source>
</evidence>
<evidence type="ECO:0000256" key="6">
    <source>
        <dbReference type="ARBA" id="ARBA00023136"/>
    </source>
</evidence>
<evidence type="ECO:0000256" key="8">
    <source>
        <dbReference type="PROSITE-ProRule" id="PRU01360"/>
    </source>
</evidence>
<keyword evidence="6 8" id="KW-0472">Membrane</keyword>
<dbReference type="SUPFAM" id="SSF56935">
    <property type="entry name" value="Porins"/>
    <property type="match status" value="1"/>
</dbReference>
<dbReference type="InterPro" id="IPR000531">
    <property type="entry name" value="Beta-barrel_TonB"/>
</dbReference>
<evidence type="ECO:0000259" key="10">
    <source>
        <dbReference type="Pfam" id="PF00593"/>
    </source>
</evidence>
<evidence type="ECO:0000256" key="4">
    <source>
        <dbReference type="ARBA" id="ARBA00022692"/>
    </source>
</evidence>
<keyword evidence="3 8" id="KW-1134">Transmembrane beta strand</keyword>
<proteinExistence type="inferred from homology"/>
<protein>
    <submittedName>
        <fullName evidence="12">Outer membrane cobalamin receptor protein</fullName>
    </submittedName>
</protein>
<keyword evidence="12" id="KW-0675">Receptor</keyword>
<dbReference type="EMBL" id="UGYW01000002">
    <property type="protein sequence ID" value="SUJ26288.1"/>
    <property type="molecule type" value="Genomic_DNA"/>
</dbReference>
<evidence type="ECO:0000256" key="5">
    <source>
        <dbReference type="ARBA" id="ARBA00023077"/>
    </source>
</evidence>
<keyword evidence="2 8" id="KW-0813">Transport</keyword>
<keyword evidence="5 9" id="KW-0798">TonB box</keyword>
<comment type="similarity">
    <text evidence="8 9">Belongs to the TonB-dependent receptor family.</text>
</comment>
<sequence>MSIRGKVQNEKGEGLPGVTVTVKGSSLKTSTDQTGIFQLNTVNKGATLIFTAVGYASAERVLSDASFLNVQMKEAISDLEEVVVVGFGTQKKENLTGAVSSVKFENQLGDRPVNTIGTVLQGAAPGLQVTQTTGEPGGGFSMNVRGTTSINGGTPLILVDNVPFEGGLNLLNPADIESVSILKDAASASIYGARSAYGVILITTKKGKRNTPVTINYHNNLTINTAPFLPEKASPLETVQAYKDAGAATYYSGQQINTWLDLLQKYKENPDAYPMGYATNNGTRYQLKETDEMGDMLDNNGKQMNHNLSVRGGGENSSYGISMGTTNEDGILVTNKDKFNRYNVRGFVNSDIKPWLNVSLDMLYNNSERTMPNGSMWFQAATSPSYNPIDTIHINGEVLPSGTGANFIRLGSVNSTKLSNIRTTGKILITPIKQVKLNAEYTFDRINGLYDNYSKRIRYANSAKFGEEYNRNSSEYTKYNETTNYKALNIYGDYTEQFGEHSLKLLAGFNQEERYYEQQYSSIAQMINDDLPSLSQGVGQPVTRDSYDEYAVRGFFGRINYSYLDRYLLEVNGRYDGSSKFPPKHRWGFFPSVSVGWRVTEESFMSSLKPYLSELKIRGSYGTVGNQAIDTYAFLPGMSSFKSTWLDNNTQPVTLNPPLLVSDNFTWETVTSKNIGFDFGFFKNQLTGSFDLYTRATKNMIAPGAELPAILGTAAPVQNVADLKTNGFELALNWNGEINNEFKYSIGANLYNYKAKITKFNNSNNLLSQYYVGQRIDEIWGYQVDRYYTPDDFINLNDNYVNGTLKEGIVKLEGYNPNPGDILFKDLNNDGVINAGNSTLDNPGDRSVIGNRSLQYQYGINGNFQYKGFSFSFNMQGILKRDLYLNNDLTNAYNYEFGTIYKHQLNYWTPSNQMSEYPRLYISGFRQTNHTSNYRTSTFTLLDGSYLRLQNVTLGYTFNNQWIKKLGVNNFRIFASSENLYTWSKLPKGIDPAADSKSNGLGYPYMRSYSFGLNVNL</sequence>
<dbReference type="SUPFAM" id="SSF49464">
    <property type="entry name" value="Carboxypeptidase regulatory domain-like"/>
    <property type="match status" value="1"/>
</dbReference>
<dbReference type="Gene3D" id="2.40.170.20">
    <property type="entry name" value="TonB-dependent receptor, beta-barrel domain"/>
    <property type="match status" value="1"/>
</dbReference>
<feature type="domain" description="TonB-dependent receptor plug" evidence="11">
    <location>
        <begin position="92"/>
        <end position="199"/>
    </location>
</feature>
<dbReference type="Proteomes" id="UP000254893">
    <property type="component" value="Unassembled WGS sequence"/>
</dbReference>
<dbReference type="NCBIfam" id="TIGR04056">
    <property type="entry name" value="OMP_RagA_SusC"/>
    <property type="match status" value="1"/>
</dbReference>
<name>A0A380CQ18_SPHSI</name>
<gene>
    <name evidence="12" type="ORF">NCTC11388_03917</name>
</gene>
<dbReference type="Gene3D" id="2.60.40.1120">
    <property type="entry name" value="Carboxypeptidase-like, regulatory domain"/>
    <property type="match status" value="1"/>
</dbReference>
<organism evidence="12 13">
    <name type="scientific">Sphingobacterium spiritivorum</name>
    <name type="common">Flavobacterium spiritivorum</name>
    <dbReference type="NCBI Taxonomy" id="258"/>
    <lineage>
        <taxon>Bacteria</taxon>
        <taxon>Pseudomonadati</taxon>
        <taxon>Bacteroidota</taxon>
        <taxon>Sphingobacteriia</taxon>
        <taxon>Sphingobacteriales</taxon>
        <taxon>Sphingobacteriaceae</taxon>
        <taxon>Sphingobacterium</taxon>
    </lineage>
</organism>
<dbReference type="PROSITE" id="PS52016">
    <property type="entry name" value="TONB_DEPENDENT_REC_3"/>
    <property type="match status" value="1"/>
</dbReference>
<evidence type="ECO:0000313" key="13">
    <source>
        <dbReference type="Proteomes" id="UP000254893"/>
    </source>
</evidence>
<dbReference type="InterPro" id="IPR008969">
    <property type="entry name" value="CarboxyPept-like_regulatory"/>
</dbReference>
<keyword evidence="4 8" id="KW-0812">Transmembrane</keyword>
<keyword evidence="7 8" id="KW-0998">Cell outer membrane</keyword>
<dbReference type="GO" id="GO:0009279">
    <property type="term" value="C:cell outer membrane"/>
    <property type="evidence" value="ECO:0007669"/>
    <property type="project" value="UniProtKB-SubCell"/>
</dbReference>
<dbReference type="RefSeq" id="WP_115171287.1">
    <property type="nucleotide sequence ID" value="NZ_UGYW01000002.1"/>
</dbReference>
<dbReference type="InterPro" id="IPR037066">
    <property type="entry name" value="Plug_dom_sf"/>
</dbReference>
<evidence type="ECO:0000256" key="7">
    <source>
        <dbReference type="ARBA" id="ARBA00023237"/>
    </source>
</evidence>
<reference evidence="12 13" key="1">
    <citation type="submission" date="2018-06" db="EMBL/GenBank/DDBJ databases">
        <authorList>
            <consortium name="Pathogen Informatics"/>
            <person name="Doyle S."/>
        </authorList>
    </citation>
    <scope>NUCLEOTIDE SEQUENCE [LARGE SCALE GENOMIC DNA]</scope>
    <source>
        <strain evidence="12 13">NCTC11388</strain>
    </source>
</reference>
<dbReference type="AlphaFoldDB" id="A0A380CQ18"/>
<feature type="domain" description="TonB-dependent receptor-like beta-barrel" evidence="10">
    <location>
        <begin position="430"/>
        <end position="800"/>
    </location>
</feature>
<evidence type="ECO:0000256" key="9">
    <source>
        <dbReference type="RuleBase" id="RU003357"/>
    </source>
</evidence>
<dbReference type="NCBIfam" id="TIGR04057">
    <property type="entry name" value="SusC_RagA_signa"/>
    <property type="match status" value="1"/>
</dbReference>
<dbReference type="InterPro" id="IPR012910">
    <property type="entry name" value="Plug_dom"/>
</dbReference>
<dbReference type="Pfam" id="PF13715">
    <property type="entry name" value="CarbopepD_reg_2"/>
    <property type="match status" value="1"/>
</dbReference>
<comment type="subcellular location">
    <subcellularLocation>
        <location evidence="1 8">Cell outer membrane</location>
        <topology evidence="1 8">Multi-pass membrane protein</topology>
    </subcellularLocation>
</comment>
<dbReference type="InterPro" id="IPR023997">
    <property type="entry name" value="TonB-dep_OMP_SusC/RagA_CS"/>
</dbReference>
<dbReference type="Gene3D" id="2.170.130.10">
    <property type="entry name" value="TonB-dependent receptor, plug domain"/>
    <property type="match status" value="1"/>
</dbReference>